<accession>A0A382N7B9</accession>
<name>A0A382N7B9_9ZZZZ</name>
<gene>
    <name evidence="2" type="ORF">METZ01_LOCUS308275</name>
</gene>
<dbReference type="EMBL" id="UINC01097588">
    <property type="protein sequence ID" value="SVC55421.1"/>
    <property type="molecule type" value="Genomic_DNA"/>
</dbReference>
<dbReference type="Gene3D" id="3.20.20.120">
    <property type="entry name" value="Enolase-like C-terminal domain"/>
    <property type="match status" value="1"/>
</dbReference>
<organism evidence="2">
    <name type="scientific">marine metagenome</name>
    <dbReference type="NCBI Taxonomy" id="408172"/>
    <lineage>
        <taxon>unclassified sequences</taxon>
        <taxon>metagenomes</taxon>
        <taxon>ecological metagenomes</taxon>
    </lineage>
</organism>
<dbReference type="SUPFAM" id="SSF54826">
    <property type="entry name" value="Enolase N-terminal domain-like"/>
    <property type="match status" value="1"/>
</dbReference>
<dbReference type="PANTHER" id="PTHR48080:SF4">
    <property type="entry name" value="GLUCARATE DEHYDRATASE"/>
    <property type="match status" value="1"/>
</dbReference>
<dbReference type="InterPro" id="IPR036849">
    <property type="entry name" value="Enolase-like_C_sf"/>
</dbReference>
<proteinExistence type="predicted"/>
<dbReference type="Gene3D" id="3.30.390.10">
    <property type="entry name" value="Enolase-like, N-terminal domain"/>
    <property type="match status" value="1"/>
</dbReference>
<sequence>VKITKITLHLVNVPETHWWWSDDEHGQPGHQCDEHFVAEVETDDGFTGLTQIERMTAHTVVEETVRGWLGTDVLRVNLAQRPSALCKSFEQAVLDLRGQVLGVPVWQLLGGRLRDRVPITMCTGYKTPEHTGEQAAVGWEQGFRWYKMKCCTGRDVTPEDRLRHIENRVRAIHEAAPGMGIRPDIRWRLEEVWVAQELAHRLDGLPMESFESPITKGAYAGSYSEWRRLRQTIRVPIGDHASDPEDLLRRVQAEALDYAIIGSDSHLVDVQRSQFVHALGLGGWSQCVQYGPGAAMGLHVAACMPHLSQPYDMVGPMAWEHDLTNEPFEFEGG</sequence>
<reference evidence="2" key="1">
    <citation type="submission" date="2018-05" db="EMBL/GenBank/DDBJ databases">
        <authorList>
            <person name="Lanie J.A."/>
            <person name="Ng W.-L."/>
            <person name="Kazmierczak K.M."/>
            <person name="Andrzejewski T.M."/>
            <person name="Davidsen T.M."/>
            <person name="Wayne K.J."/>
            <person name="Tettelin H."/>
            <person name="Glass J.I."/>
            <person name="Rusch D."/>
            <person name="Podicherti R."/>
            <person name="Tsui H.-C.T."/>
            <person name="Winkler M.E."/>
        </authorList>
    </citation>
    <scope>NUCLEOTIDE SEQUENCE</scope>
</reference>
<dbReference type="Pfam" id="PF13378">
    <property type="entry name" value="MR_MLE_C"/>
    <property type="match status" value="1"/>
</dbReference>
<feature type="non-terminal residue" evidence="2">
    <location>
        <position position="333"/>
    </location>
</feature>
<feature type="domain" description="Enolase C-terminal" evidence="1">
    <location>
        <begin position="133"/>
        <end position="333"/>
    </location>
</feature>
<evidence type="ECO:0000259" key="1">
    <source>
        <dbReference type="Pfam" id="PF13378"/>
    </source>
</evidence>
<dbReference type="InterPro" id="IPR029017">
    <property type="entry name" value="Enolase-like_N"/>
</dbReference>
<dbReference type="PANTHER" id="PTHR48080">
    <property type="entry name" value="D-GALACTONATE DEHYDRATASE-RELATED"/>
    <property type="match status" value="1"/>
</dbReference>
<feature type="non-terminal residue" evidence="2">
    <location>
        <position position="1"/>
    </location>
</feature>
<dbReference type="InterPro" id="IPR029065">
    <property type="entry name" value="Enolase_C-like"/>
</dbReference>
<dbReference type="SUPFAM" id="SSF51604">
    <property type="entry name" value="Enolase C-terminal domain-like"/>
    <property type="match status" value="1"/>
</dbReference>
<dbReference type="AlphaFoldDB" id="A0A382N7B9"/>
<dbReference type="InterPro" id="IPR034593">
    <property type="entry name" value="DgoD-like"/>
</dbReference>
<evidence type="ECO:0000313" key="2">
    <source>
        <dbReference type="EMBL" id="SVC55421.1"/>
    </source>
</evidence>
<protein>
    <recommendedName>
        <fullName evidence="1">Enolase C-terminal domain-containing protein</fullName>
    </recommendedName>
</protein>